<evidence type="ECO:0000313" key="1">
    <source>
        <dbReference type="EMBL" id="MBL0763710.1"/>
    </source>
</evidence>
<evidence type="ECO:0008006" key="3">
    <source>
        <dbReference type="Google" id="ProtNLM"/>
    </source>
</evidence>
<dbReference type="RefSeq" id="WP_201916602.1">
    <property type="nucleotide sequence ID" value="NZ_JAERQG010000001.1"/>
</dbReference>
<keyword evidence="2" id="KW-1185">Reference proteome</keyword>
<organism evidence="1 2">
    <name type="scientific">Marivirga atlantica</name>
    <dbReference type="NCBI Taxonomy" id="1548457"/>
    <lineage>
        <taxon>Bacteria</taxon>
        <taxon>Pseudomonadati</taxon>
        <taxon>Bacteroidota</taxon>
        <taxon>Cytophagia</taxon>
        <taxon>Cytophagales</taxon>
        <taxon>Marivirgaceae</taxon>
        <taxon>Marivirga</taxon>
    </lineage>
</organism>
<sequence>MRTHSFIIACLALVLYSCGGELAPLDPEEECIKTWTVEINNPEASVSIENGILIVDIQNPKTPQDVRLIQLQDENSLIGEVGIGITVNALETVPQRSTTSDAHIKASFAYQQNPDQLFLSKVYGQYGSRGYSMGKEVYRNYSTDYFAFYASGTEAKFNTSRGSTPYAEIPLVSSAQKLCYLDFGINPSFSNGEPTQSIHAEIDIVAFGDYTEEGVKLVSGYNRVQYGFRVDTFFCNTLK</sequence>
<evidence type="ECO:0000313" key="2">
    <source>
        <dbReference type="Proteomes" id="UP000642920"/>
    </source>
</evidence>
<dbReference type="EMBL" id="JAERQG010000001">
    <property type="protein sequence ID" value="MBL0763710.1"/>
    <property type="molecule type" value="Genomic_DNA"/>
</dbReference>
<dbReference type="PROSITE" id="PS51257">
    <property type="entry name" value="PROKAR_LIPOPROTEIN"/>
    <property type="match status" value="1"/>
</dbReference>
<name>A0A937A7Q1_9BACT</name>
<proteinExistence type="predicted"/>
<dbReference type="AlphaFoldDB" id="A0A937A7Q1"/>
<comment type="caution">
    <text evidence="1">The sequence shown here is derived from an EMBL/GenBank/DDBJ whole genome shotgun (WGS) entry which is preliminary data.</text>
</comment>
<dbReference type="Proteomes" id="UP000642920">
    <property type="component" value="Unassembled WGS sequence"/>
</dbReference>
<reference evidence="1" key="1">
    <citation type="submission" date="2021-01" db="EMBL/GenBank/DDBJ databases">
        <title>Marivirga sp. nov., isolated from intertidal surface sediments.</title>
        <authorList>
            <person name="Zhang M."/>
        </authorList>
    </citation>
    <scope>NUCLEOTIDE SEQUENCE</scope>
    <source>
        <strain evidence="1">SM1354</strain>
    </source>
</reference>
<gene>
    <name evidence="1" type="ORF">JKP34_00515</name>
</gene>
<accession>A0A937A7Q1</accession>
<protein>
    <recommendedName>
        <fullName evidence="3">Lipoprotein</fullName>
    </recommendedName>
</protein>